<reference evidence="1" key="1">
    <citation type="journal article" date="2006" name="FEMS Microbiol. Ecol.">
        <title>Uncultured Archaea in a hydrothermal microbial assemblage: phylogenetic diversity and characterization of a genome fragment from a euryarchaeote.</title>
        <authorList>
            <person name="Moussard H."/>
            <person name="Moreira D."/>
            <person name="Cambon-Bonavita M.A."/>
            <person name="Lopez-Garcia P."/>
            <person name="Jeanthon C."/>
        </authorList>
    </citation>
    <scope>NUCLEOTIDE SEQUENCE</scope>
</reference>
<accession>Q3SBA5</accession>
<evidence type="ECO:0000313" key="1">
    <source>
        <dbReference type="EMBL" id="AAZ32105.1"/>
    </source>
</evidence>
<name>Q3SBA5_9EURY</name>
<dbReference type="AlphaFoldDB" id="Q3SBA5"/>
<protein>
    <submittedName>
        <fullName evidence="1">Uncharacterized protein</fullName>
    </submittedName>
</protein>
<sequence>MAKKLGLAFLRGLGMFGGNNVSESQMRKVLKSIEERHRGAVKFLGIYGVHNDIIVFEKQGVHYATVGTWIEYEMKKLGLDIPVTTRSMRTVSEVVKKWVKG</sequence>
<organism evidence="1">
    <name type="scientific">uncultured euryarchaeote Alv-FOS5</name>
    <dbReference type="NCBI Taxonomy" id="337891"/>
    <lineage>
        <taxon>Archaea</taxon>
        <taxon>Methanobacteriati</taxon>
        <taxon>Methanobacteriota</taxon>
        <taxon>environmental samples</taxon>
    </lineage>
</organism>
<proteinExistence type="predicted"/>
<dbReference type="EMBL" id="DQ078753">
    <property type="protein sequence ID" value="AAZ32105.1"/>
    <property type="molecule type" value="Genomic_DNA"/>
</dbReference>